<evidence type="ECO:0000313" key="2">
    <source>
        <dbReference type="Proteomes" id="UP001239265"/>
    </source>
</evidence>
<comment type="caution">
    <text evidence="1">The sequence shown here is derived from an EMBL/GenBank/DDBJ whole genome shotgun (WGS) entry which is preliminary data.</text>
</comment>
<gene>
    <name evidence="1" type="ORF">QT385_01475</name>
</gene>
<name>A0ABD5B0I9_ELIMR</name>
<reference evidence="1 2" key="1">
    <citation type="submission" date="2023-06" db="EMBL/GenBank/DDBJ databases">
        <title>Nosocomial Elizabethkingia miricola genome.</title>
        <authorList>
            <person name="Morgado S."/>
            <person name="Fonseca E."/>
            <person name="Freitas F."/>
            <person name="Vicente A.C."/>
        </authorList>
    </citation>
    <scope>NUCLEOTIDE SEQUENCE [LARGE SCALE GENOMIC DNA]</scope>
    <source>
        <strain evidence="1 2">EM15</strain>
    </source>
</reference>
<dbReference type="Proteomes" id="UP001239265">
    <property type="component" value="Unassembled WGS sequence"/>
</dbReference>
<dbReference type="EMBL" id="JAUCQJ010000001">
    <property type="protein sequence ID" value="MDQ8747293.1"/>
    <property type="molecule type" value="Genomic_DNA"/>
</dbReference>
<proteinExistence type="predicted"/>
<organism evidence="1 2">
    <name type="scientific">Elizabethkingia miricola</name>
    <name type="common">Chryseobacterium miricola</name>
    <dbReference type="NCBI Taxonomy" id="172045"/>
    <lineage>
        <taxon>Bacteria</taxon>
        <taxon>Pseudomonadati</taxon>
        <taxon>Bacteroidota</taxon>
        <taxon>Flavobacteriia</taxon>
        <taxon>Flavobacteriales</taxon>
        <taxon>Weeksellaceae</taxon>
        <taxon>Elizabethkingia</taxon>
    </lineage>
</organism>
<dbReference type="RefSeq" id="WP_078795933.1">
    <property type="nucleotide sequence ID" value="NZ_JAUCQJ010000001.1"/>
</dbReference>
<dbReference type="AlphaFoldDB" id="A0ABD5B0I9"/>
<sequence>MTKPSLKLPNTLRFPQEDEVPANSSVMERFRQSKTANIVPGYTLQYKDDNPNNEELNFDFYTEINVDNDKLWDLFISLSHTLPENCSLIFGPIDFEVSYGKYDDKDEILDFLKTYETELTQDTFLNFGIIYHDAEKLIEIFIDESKYIKYWGVDEQNFKRIMSDFGLNEIENLEFIDEYPKVRENLNIHYPNTLGTHELIKVLKEKYL</sequence>
<protein>
    <submittedName>
        <fullName evidence="1">Uncharacterized protein</fullName>
    </submittedName>
</protein>
<evidence type="ECO:0000313" key="1">
    <source>
        <dbReference type="EMBL" id="MDQ8747293.1"/>
    </source>
</evidence>
<accession>A0ABD5B0I9</accession>